<dbReference type="AlphaFoldDB" id="A0A501PPA4"/>
<comment type="caution">
    <text evidence="3">The sequence shown here is derived from an EMBL/GenBank/DDBJ whole genome shotgun (WGS) entry which is preliminary data.</text>
</comment>
<dbReference type="Gene3D" id="3.30.530.20">
    <property type="match status" value="1"/>
</dbReference>
<evidence type="ECO:0000313" key="3">
    <source>
        <dbReference type="EMBL" id="TPD61932.1"/>
    </source>
</evidence>
<accession>A0A501PPA4</accession>
<keyword evidence="4" id="KW-1185">Reference proteome</keyword>
<feature type="domain" description="Activator of Hsp90 ATPase homologue 1/2-like C-terminal" evidence="2">
    <location>
        <begin position="9"/>
        <end position="136"/>
    </location>
</feature>
<dbReference type="InterPro" id="IPR023393">
    <property type="entry name" value="START-like_dom_sf"/>
</dbReference>
<evidence type="ECO:0000313" key="4">
    <source>
        <dbReference type="Proteomes" id="UP000319148"/>
    </source>
</evidence>
<sequence>MISLTLAIKAKPATVWSCLTNNEHIANWWGEEVSLEPRVGGTFEERWLDREGEERATRGTVKAVEENAKLHLTWADPEWEVETEVIITLSPTEDGTELVLSHTGWEGFMGDLMDSLREDHEAGWQSHLYSLKSYAERLTA</sequence>
<dbReference type="Proteomes" id="UP000319148">
    <property type="component" value="Unassembled WGS sequence"/>
</dbReference>
<proteinExistence type="inferred from homology"/>
<dbReference type="CDD" id="cd07814">
    <property type="entry name" value="SRPBCC_CalC_Aha1-like"/>
    <property type="match status" value="1"/>
</dbReference>
<organism evidence="3 4">
    <name type="scientific">Emcibacter nanhaiensis</name>
    <dbReference type="NCBI Taxonomy" id="1505037"/>
    <lineage>
        <taxon>Bacteria</taxon>
        <taxon>Pseudomonadati</taxon>
        <taxon>Pseudomonadota</taxon>
        <taxon>Alphaproteobacteria</taxon>
        <taxon>Emcibacterales</taxon>
        <taxon>Emcibacteraceae</taxon>
        <taxon>Emcibacter</taxon>
    </lineage>
</organism>
<dbReference type="Pfam" id="PF08327">
    <property type="entry name" value="AHSA1"/>
    <property type="match status" value="1"/>
</dbReference>
<dbReference type="OrthoDB" id="9805228at2"/>
<dbReference type="InterPro" id="IPR013538">
    <property type="entry name" value="ASHA1/2-like_C"/>
</dbReference>
<comment type="similarity">
    <text evidence="1">Belongs to the AHA1 family.</text>
</comment>
<reference evidence="4" key="1">
    <citation type="submission" date="2019-06" db="EMBL/GenBank/DDBJ databases">
        <title>The complete genome of Emcibacter congregatus ZYLT.</title>
        <authorList>
            <person name="Zhao Z."/>
        </authorList>
    </citation>
    <scope>NUCLEOTIDE SEQUENCE [LARGE SCALE GENOMIC DNA]</scope>
    <source>
        <strain evidence="4">MCCC 1A06723</strain>
    </source>
</reference>
<evidence type="ECO:0000259" key="2">
    <source>
        <dbReference type="Pfam" id="PF08327"/>
    </source>
</evidence>
<name>A0A501PPA4_9PROT</name>
<protein>
    <submittedName>
        <fullName evidence="3">SRPBCC domain-containing protein</fullName>
    </submittedName>
</protein>
<dbReference type="EMBL" id="VFIY01000005">
    <property type="protein sequence ID" value="TPD61932.1"/>
    <property type="molecule type" value="Genomic_DNA"/>
</dbReference>
<evidence type="ECO:0000256" key="1">
    <source>
        <dbReference type="ARBA" id="ARBA00006817"/>
    </source>
</evidence>
<dbReference type="SUPFAM" id="SSF55961">
    <property type="entry name" value="Bet v1-like"/>
    <property type="match status" value="1"/>
</dbReference>
<gene>
    <name evidence="3" type="ORF">FIV46_06930</name>
</gene>
<dbReference type="RefSeq" id="WP_139939798.1">
    <property type="nucleotide sequence ID" value="NZ_JBHSYP010000003.1"/>
</dbReference>